<dbReference type="PANTHER" id="PTHR48111:SF1">
    <property type="entry name" value="TWO-COMPONENT RESPONSE REGULATOR ORR33"/>
    <property type="match status" value="1"/>
</dbReference>
<keyword evidence="5" id="KW-0804">Transcription</keyword>
<dbReference type="CDD" id="cd00383">
    <property type="entry name" value="trans_reg_C"/>
    <property type="match status" value="1"/>
</dbReference>
<accession>A0ABW9P5X1</accession>
<comment type="caution">
    <text evidence="8">The sequence shown here is derived from an EMBL/GenBank/DDBJ whole genome shotgun (WGS) entry which is preliminary data.</text>
</comment>
<organism evidence="8 9">
    <name type="scientific">Companilactobacillus mishanensis</name>
    <dbReference type="NCBI Taxonomy" id="2486008"/>
    <lineage>
        <taxon>Bacteria</taxon>
        <taxon>Bacillati</taxon>
        <taxon>Bacillota</taxon>
        <taxon>Bacilli</taxon>
        <taxon>Lactobacillales</taxon>
        <taxon>Lactobacillaceae</taxon>
        <taxon>Companilactobacillus</taxon>
    </lineage>
</organism>
<dbReference type="SUPFAM" id="SSF52172">
    <property type="entry name" value="CheY-like"/>
    <property type="match status" value="1"/>
</dbReference>
<evidence type="ECO:0000256" key="2">
    <source>
        <dbReference type="ARBA" id="ARBA00023012"/>
    </source>
</evidence>
<protein>
    <submittedName>
        <fullName evidence="8">Response regulator transcription factor</fullName>
    </submittedName>
</protein>
<evidence type="ECO:0000256" key="4">
    <source>
        <dbReference type="ARBA" id="ARBA00023125"/>
    </source>
</evidence>
<evidence type="ECO:0000256" key="1">
    <source>
        <dbReference type="ARBA" id="ARBA00022553"/>
    </source>
</evidence>
<dbReference type="Gene3D" id="3.40.50.2300">
    <property type="match status" value="1"/>
</dbReference>
<sequence length="248" mass="28797">MQPLVLLSSNLSLFIEINRHCNEQGWYISNMTDPRQTIELVNNGEVSGLIWDLSAAPLKKHKKELQILRENIEGPIIVISPKENHDERLTCYGLNIDTYLIEPVDYVELIARLKQLFWVYNKTQKNNLIDFEDSKKIKDRACVKCENLQIDFKQYIVTNNGVDLGLTPKEFSLLWYLMKHRGQVLSRDQLLEGVWGYDSIGSSRIIDIHISHLRDKLEKDPQNPQWIKTIRGFGYILDLSYPLVAEGN</sequence>
<dbReference type="InterPro" id="IPR036388">
    <property type="entry name" value="WH-like_DNA-bd_sf"/>
</dbReference>
<dbReference type="PROSITE" id="PS51755">
    <property type="entry name" value="OMPR_PHOB"/>
    <property type="match status" value="1"/>
</dbReference>
<keyword evidence="9" id="KW-1185">Reference proteome</keyword>
<evidence type="ECO:0000313" key="8">
    <source>
        <dbReference type="EMBL" id="MQS44661.1"/>
    </source>
</evidence>
<dbReference type="EMBL" id="VDFN01000002">
    <property type="protein sequence ID" value="MQS44661.1"/>
    <property type="molecule type" value="Genomic_DNA"/>
</dbReference>
<dbReference type="RefSeq" id="WP_125704763.1">
    <property type="nucleotide sequence ID" value="NZ_JBHTOO010000002.1"/>
</dbReference>
<dbReference type="SMART" id="SM00862">
    <property type="entry name" value="Trans_reg_C"/>
    <property type="match status" value="1"/>
</dbReference>
<dbReference type="InterPro" id="IPR039420">
    <property type="entry name" value="WalR-like"/>
</dbReference>
<dbReference type="Gene3D" id="1.10.10.10">
    <property type="entry name" value="Winged helix-like DNA-binding domain superfamily/Winged helix DNA-binding domain"/>
    <property type="match status" value="1"/>
</dbReference>
<dbReference type="InterPro" id="IPR011006">
    <property type="entry name" value="CheY-like_superfamily"/>
</dbReference>
<feature type="domain" description="OmpR/PhoB-type" evidence="7">
    <location>
        <begin position="140"/>
        <end position="239"/>
    </location>
</feature>
<name>A0ABW9P5X1_9LACO</name>
<keyword evidence="3" id="KW-0805">Transcription regulation</keyword>
<evidence type="ECO:0000259" key="7">
    <source>
        <dbReference type="PROSITE" id="PS51755"/>
    </source>
</evidence>
<gene>
    <name evidence="8" type="ORF">FHL03_04075</name>
</gene>
<reference evidence="8 9" key="1">
    <citation type="journal article" date="2019" name="Syst. Appl. Microbiol.">
        <title>Polyphasic characterization of two novel Lactobacillus spp. isolated from blown salami packages: Description of Lactobacillus halodurans sp. nov. and Lactobacillus salsicarnum sp. nov.</title>
        <authorList>
            <person name="Schuster J.A."/>
            <person name="Klingl A."/>
            <person name="Vogel R.F."/>
            <person name="Ehrmann M.A."/>
        </authorList>
    </citation>
    <scope>NUCLEOTIDE SEQUENCE [LARGE SCALE GENOMIC DNA]</scope>
    <source>
        <strain evidence="8 9">TMW 1.2098</strain>
    </source>
</reference>
<dbReference type="Pfam" id="PF00486">
    <property type="entry name" value="Trans_reg_C"/>
    <property type="match status" value="1"/>
</dbReference>
<proteinExistence type="predicted"/>
<evidence type="ECO:0000256" key="5">
    <source>
        <dbReference type="ARBA" id="ARBA00023163"/>
    </source>
</evidence>
<feature type="DNA-binding region" description="OmpR/PhoB-type" evidence="6">
    <location>
        <begin position="140"/>
        <end position="239"/>
    </location>
</feature>
<keyword evidence="1" id="KW-0597">Phosphoprotein</keyword>
<evidence type="ECO:0000256" key="6">
    <source>
        <dbReference type="PROSITE-ProRule" id="PRU01091"/>
    </source>
</evidence>
<dbReference type="InterPro" id="IPR001867">
    <property type="entry name" value="OmpR/PhoB-type_DNA-bd"/>
</dbReference>
<keyword evidence="2" id="KW-0902">Two-component regulatory system</keyword>
<keyword evidence="4 6" id="KW-0238">DNA-binding</keyword>
<dbReference type="Proteomes" id="UP000436655">
    <property type="component" value="Unassembled WGS sequence"/>
</dbReference>
<evidence type="ECO:0000313" key="9">
    <source>
        <dbReference type="Proteomes" id="UP000436655"/>
    </source>
</evidence>
<evidence type="ECO:0000256" key="3">
    <source>
        <dbReference type="ARBA" id="ARBA00023015"/>
    </source>
</evidence>
<dbReference type="InterPro" id="IPR016032">
    <property type="entry name" value="Sig_transdc_resp-reg_C-effctor"/>
</dbReference>
<dbReference type="SUPFAM" id="SSF46894">
    <property type="entry name" value="C-terminal effector domain of the bipartite response regulators"/>
    <property type="match status" value="1"/>
</dbReference>
<dbReference type="PANTHER" id="PTHR48111">
    <property type="entry name" value="REGULATOR OF RPOS"/>
    <property type="match status" value="1"/>
</dbReference>